<name>A0A7H9BML9_9NEIS</name>
<keyword evidence="3" id="KW-0946">Virion</keyword>
<feature type="signal peptide" evidence="1">
    <location>
        <begin position="1"/>
        <end position="23"/>
    </location>
</feature>
<sequence length="150" mass="15900">MAKNLHRLLVLLLSAMLSSVAWAGSSSTLQLHILVLGGCNFKNWGDVTMDFGNLAGGDKSISTRVPVNCSTGSNFKVTLDNGLHANGTQRRLAQKNGAGRVPYSLIATPDSGTGSGRDFEINLTATVTQNDYQASPIGQYSDTVIMTIEP</sequence>
<evidence type="ECO:0000256" key="1">
    <source>
        <dbReference type="SAM" id="SignalP"/>
    </source>
</evidence>
<keyword evidence="4" id="KW-1185">Reference proteome</keyword>
<dbReference type="InterPro" id="IPR053167">
    <property type="entry name" value="Spore_coat_component"/>
</dbReference>
<dbReference type="Pfam" id="PF05229">
    <property type="entry name" value="SCPU"/>
    <property type="match status" value="1"/>
</dbReference>
<evidence type="ECO:0000313" key="3">
    <source>
        <dbReference type="EMBL" id="QLG89478.1"/>
    </source>
</evidence>
<evidence type="ECO:0000259" key="2">
    <source>
        <dbReference type="Pfam" id="PF05229"/>
    </source>
</evidence>
<feature type="domain" description="Spore coat protein U/FanG" evidence="2">
    <location>
        <begin position="27"/>
        <end position="147"/>
    </location>
</feature>
<gene>
    <name evidence="3" type="ORF">HQ393_15180</name>
</gene>
<evidence type="ECO:0000313" key="4">
    <source>
        <dbReference type="Proteomes" id="UP000509597"/>
    </source>
</evidence>
<dbReference type="AlphaFoldDB" id="A0A7H9BML9"/>
<organism evidence="3 4">
    <name type="scientific">Chitinibacter bivalviorum</name>
    <dbReference type="NCBI Taxonomy" id="2739434"/>
    <lineage>
        <taxon>Bacteria</taxon>
        <taxon>Pseudomonadati</taxon>
        <taxon>Pseudomonadota</taxon>
        <taxon>Betaproteobacteria</taxon>
        <taxon>Neisseriales</taxon>
        <taxon>Chitinibacteraceae</taxon>
        <taxon>Chitinibacter</taxon>
    </lineage>
</organism>
<protein>
    <submittedName>
        <fullName evidence="3">Spore coat protein U domain-containing protein</fullName>
    </submittedName>
</protein>
<proteinExistence type="predicted"/>
<reference evidence="3 4" key="1">
    <citation type="submission" date="2020-07" db="EMBL/GenBank/DDBJ databases">
        <title>Complete genome sequence of Chitinibacter sp. 2T18.</title>
        <authorList>
            <person name="Bae J.-W."/>
            <person name="Choi J.-W."/>
        </authorList>
    </citation>
    <scope>NUCLEOTIDE SEQUENCE [LARGE SCALE GENOMIC DNA]</scope>
    <source>
        <strain evidence="3 4">2T18</strain>
    </source>
</reference>
<dbReference type="PANTHER" id="PTHR37089">
    <property type="entry name" value="PROTEIN U-RELATED"/>
    <property type="match status" value="1"/>
</dbReference>
<keyword evidence="3" id="KW-0167">Capsid protein</keyword>
<accession>A0A7H9BML9</accession>
<dbReference type="RefSeq" id="WP_179356138.1">
    <property type="nucleotide sequence ID" value="NZ_CP058627.1"/>
</dbReference>
<dbReference type="Proteomes" id="UP000509597">
    <property type="component" value="Chromosome"/>
</dbReference>
<dbReference type="EMBL" id="CP058627">
    <property type="protein sequence ID" value="QLG89478.1"/>
    <property type="molecule type" value="Genomic_DNA"/>
</dbReference>
<keyword evidence="1" id="KW-0732">Signal</keyword>
<dbReference type="InterPro" id="IPR007893">
    <property type="entry name" value="Spore_coat_U/FanG"/>
</dbReference>
<feature type="chain" id="PRO_5028926998" evidence="1">
    <location>
        <begin position="24"/>
        <end position="150"/>
    </location>
</feature>
<dbReference type="KEGG" id="chiz:HQ393_15180"/>